<dbReference type="OrthoDB" id="5241360at2"/>
<sequence>MPTPPTTHHAQLGNATLTLLEPALPAQNVLSIVLDVNPGSALNQDGSLHIRTQHLLDAVAAPAALAAAVMNDLDDAQRRTRTRLSFLWDEHGHVQRQTVDTQLQLDETSRYGTPDLEPLHFALESSARVLLAVIDDEWGRLLSVHLGEITELYRLENVLGTTDTFRIHVVPTPEAHSLQSVAEQSPRNAPVQHQSAQQGGRFHHALMAQVQRLYQVGAFEQLLIGGSVLGRAEFRAELGPDLRGTIAGEFATPGDATAAELFTAAQTALLVMEDHLETAVLDEALESGVHGGASTLEAVQEGRVAQLLVSGDGSAQRVWQDTSGQVYAQAPASGVSPLTGGGVSERNLREVLPLLRERYGVHVRFLTAARAQRLDTQMGGLAGVLRY</sequence>
<dbReference type="Proteomes" id="UP000276417">
    <property type="component" value="Chromosome 2"/>
</dbReference>
<dbReference type="AlphaFoldDB" id="A0A3G8YH89"/>
<dbReference type="KEGG" id="dph:EHF33_15015"/>
<organism evidence="1 2">
    <name type="scientific">Deinococcus psychrotolerans</name>
    <dbReference type="NCBI Taxonomy" id="2489213"/>
    <lineage>
        <taxon>Bacteria</taxon>
        <taxon>Thermotogati</taxon>
        <taxon>Deinococcota</taxon>
        <taxon>Deinococci</taxon>
        <taxon>Deinococcales</taxon>
        <taxon>Deinococcaceae</taxon>
        <taxon>Deinococcus</taxon>
    </lineage>
</organism>
<reference evidence="1 2" key="1">
    <citation type="submission" date="2018-11" db="EMBL/GenBank/DDBJ databases">
        <title>Deinococcus shelandsis sp. nov., isolated from South Shetland Islands soil of Antarctica.</title>
        <authorList>
            <person name="Tian J."/>
        </authorList>
    </citation>
    <scope>NUCLEOTIDE SEQUENCE [LARGE SCALE GENOMIC DNA]</scope>
    <source>
        <strain evidence="1 2">S14-83T</strain>
    </source>
</reference>
<keyword evidence="2" id="KW-1185">Reference proteome</keyword>
<gene>
    <name evidence="1" type="ORF">EHF33_15015</name>
</gene>
<dbReference type="InterPro" id="IPR041202">
    <property type="entry name" value="BaeRF_family10"/>
</dbReference>
<accession>A0A3G8YH89</accession>
<dbReference type="SUPFAM" id="SSF55315">
    <property type="entry name" value="L30e-like"/>
    <property type="match status" value="1"/>
</dbReference>
<proteinExistence type="predicted"/>
<protein>
    <submittedName>
        <fullName evidence="1">Uncharacterized protein</fullName>
    </submittedName>
</protein>
<dbReference type="InterPro" id="IPR029064">
    <property type="entry name" value="Ribosomal_eL30-like_sf"/>
</dbReference>
<evidence type="ECO:0000313" key="2">
    <source>
        <dbReference type="Proteomes" id="UP000276417"/>
    </source>
</evidence>
<dbReference type="Pfam" id="PF18854">
    <property type="entry name" value="baeRF_family10"/>
    <property type="match status" value="1"/>
</dbReference>
<dbReference type="EMBL" id="CP034184">
    <property type="protein sequence ID" value="AZI44210.1"/>
    <property type="molecule type" value="Genomic_DNA"/>
</dbReference>
<dbReference type="RefSeq" id="WP_124873628.1">
    <property type="nucleotide sequence ID" value="NZ_CP034184.1"/>
</dbReference>
<evidence type="ECO:0000313" key="1">
    <source>
        <dbReference type="EMBL" id="AZI44210.1"/>
    </source>
</evidence>
<name>A0A3G8YH89_9DEIO</name>